<evidence type="ECO:0000313" key="3">
    <source>
        <dbReference type="Proteomes" id="UP000196052"/>
    </source>
</evidence>
<dbReference type="EMBL" id="FMBE01000013">
    <property type="protein sequence ID" value="SCC20552.1"/>
    <property type="molecule type" value="Genomic_DNA"/>
</dbReference>
<sequence>MVKITYMNHKPNTKVDGKGETV</sequence>
<dbReference type="AlphaFoldDB" id="A0A1C4CN75"/>
<protein>
    <submittedName>
        <fullName evidence="2">Uncharacterized protein</fullName>
    </submittedName>
</protein>
<dbReference type="Proteomes" id="UP000196052">
    <property type="component" value="Unassembled WGS sequence"/>
</dbReference>
<organism evidence="2 3">
    <name type="scientific">Bacillus wiedmannii</name>
    <dbReference type="NCBI Taxonomy" id="1890302"/>
    <lineage>
        <taxon>Bacteria</taxon>
        <taxon>Bacillati</taxon>
        <taxon>Bacillota</taxon>
        <taxon>Bacilli</taxon>
        <taxon>Bacillales</taxon>
        <taxon>Bacillaceae</taxon>
        <taxon>Bacillus</taxon>
        <taxon>Bacillus cereus group</taxon>
    </lineage>
</organism>
<feature type="compositionally biased region" description="Basic and acidic residues" evidence="1">
    <location>
        <begin position="13"/>
        <end position="22"/>
    </location>
</feature>
<accession>A0A1C4CN75</accession>
<evidence type="ECO:0000313" key="2">
    <source>
        <dbReference type="EMBL" id="SCC20552.1"/>
    </source>
</evidence>
<name>A0A1C4CN75_9BACI</name>
<proteinExistence type="predicted"/>
<evidence type="ECO:0000256" key="1">
    <source>
        <dbReference type="SAM" id="MobiDB-lite"/>
    </source>
</evidence>
<feature type="region of interest" description="Disordered" evidence="1">
    <location>
        <begin position="1"/>
        <end position="22"/>
    </location>
</feature>
<gene>
    <name evidence="2" type="ORF">BC05F1_02054</name>
</gene>
<reference evidence="3" key="1">
    <citation type="submission" date="2016-08" db="EMBL/GenBank/DDBJ databases">
        <authorList>
            <person name="Loux V."/>
            <person name="Rue O."/>
        </authorList>
    </citation>
    <scope>NUCLEOTIDE SEQUENCE [LARGE SCALE GENOMIC DNA]</scope>
    <source>
        <strain evidence="3">INRA Bc05-F1</strain>
    </source>
</reference>